<dbReference type="Proteomes" id="UP000774617">
    <property type="component" value="Unassembled WGS sequence"/>
</dbReference>
<feature type="compositionally biased region" description="Basic and acidic residues" evidence="1">
    <location>
        <begin position="1"/>
        <end position="17"/>
    </location>
</feature>
<keyword evidence="5" id="KW-1185">Reference proteome</keyword>
<gene>
    <name evidence="4" type="ORF">B0J12DRAFT_741370</name>
</gene>
<feature type="region of interest" description="Disordered" evidence="1">
    <location>
        <begin position="430"/>
        <end position="486"/>
    </location>
</feature>
<keyword evidence="2" id="KW-0812">Transmembrane</keyword>
<evidence type="ECO:0000313" key="5">
    <source>
        <dbReference type="Proteomes" id="UP000774617"/>
    </source>
</evidence>
<evidence type="ECO:0000256" key="1">
    <source>
        <dbReference type="SAM" id="MobiDB-lite"/>
    </source>
</evidence>
<dbReference type="SUPFAM" id="SSF53474">
    <property type="entry name" value="alpha/beta-Hydrolases"/>
    <property type="match status" value="1"/>
</dbReference>
<feature type="transmembrane region" description="Helical" evidence="2">
    <location>
        <begin position="27"/>
        <end position="48"/>
    </location>
</feature>
<dbReference type="InterPro" id="IPR029058">
    <property type="entry name" value="AB_hydrolase_fold"/>
</dbReference>
<dbReference type="EMBL" id="JAGTJR010000016">
    <property type="protein sequence ID" value="KAH7047460.1"/>
    <property type="molecule type" value="Genomic_DNA"/>
</dbReference>
<reference evidence="4 5" key="1">
    <citation type="journal article" date="2021" name="Nat. Commun.">
        <title>Genetic determinants of endophytism in the Arabidopsis root mycobiome.</title>
        <authorList>
            <person name="Mesny F."/>
            <person name="Miyauchi S."/>
            <person name="Thiergart T."/>
            <person name="Pickel B."/>
            <person name="Atanasova L."/>
            <person name="Karlsson M."/>
            <person name="Huettel B."/>
            <person name="Barry K.W."/>
            <person name="Haridas S."/>
            <person name="Chen C."/>
            <person name="Bauer D."/>
            <person name="Andreopoulos W."/>
            <person name="Pangilinan J."/>
            <person name="LaButti K."/>
            <person name="Riley R."/>
            <person name="Lipzen A."/>
            <person name="Clum A."/>
            <person name="Drula E."/>
            <person name="Henrissat B."/>
            <person name="Kohler A."/>
            <person name="Grigoriev I.V."/>
            <person name="Martin F.M."/>
            <person name="Hacquard S."/>
        </authorList>
    </citation>
    <scope>NUCLEOTIDE SEQUENCE [LARGE SCALE GENOMIC DNA]</scope>
    <source>
        <strain evidence="4 5">MPI-SDFR-AT-0080</strain>
    </source>
</reference>
<proteinExistence type="predicted"/>
<sequence>MSPNRRDRDTTALDAKPKPASSLGKTLWHGFMLSCGLLAGLSWLLLMLRDGVLFQRRSRRVTEKELADARNRLWNLSSQPIPNFTHAFFTTPDDHPVTLHYVVSAWDAGPCPNLVVLLHGFPDSWALWKTFLSDKRNLDPETVYVALDLPGYGGSDSLAKYDAYNVLEAVTSFILGMRERYGVDGGEGETVSGGGAVGAAGAVGEERGRVVVVSHDWGGALASRLASEAPQLADHFVLASIVLPRLFIANAQARISSVRRMCHTWTQQPLNFRLLRNSWKTLQPLVSQLRKSYYIFAFNLPDLPARVLGSFTGAWFLSKIHRVASYNINSPTNESVIKEAAEALASSLGPGISQCKTAISPPLSSIPEKQAAVYDNTPTAYPSTVHSRAASASHAWFQKTRYYRDGLILGRWTKSLQTILSLSVLDSSNSTLVGSSTATSPTSGKFITSPNHSSAKLAEQPTNSLTNGTSPDEGGTPLRHRRRRSSAGLYSSSLYASRTNNNSRRSSLSVGASLFDAAGAGPLGALRAPATLVVGQLDVAFDWRLGLEGVADYLPKGGAVVMCERAGHWLVREEVGLEVLRRVVGAAVGSEVVLEEGEGEEGVAGSLVVVDGGQGFGSGGVGGVKGLLRGLEGVKVTVDR</sequence>
<organism evidence="4 5">
    <name type="scientific">Macrophomina phaseolina</name>
    <dbReference type="NCBI Taxonomy" id="35725"/>
    <lineage>
        <taxon>Eukaryota</taxon>
        <taxon>Fungi</taxon>
        <taxon>Dikarya</taxon>
        <taxon>Ascomycota</taxon>
        <taxon>Pezizomycotina</taxon>
        <taxon>Dothideomycetes</taxon>
        <taxon>Dothideomycetes incertae sedis</taxon>
        <taxon>Botryosphaeriales</taxon>
        <taxon>Botryosphaeriaceae</taxon>
        <taxon>Macrophomina</taxon>
    </lineage>
</organism>
<name>A0ABQ8G7T7_9PEZI</name>
<keyword evidence="4" id="KW-0378">Hydrolase</keyword>
<evidence type="ECO:0000313" key="4">
    <source>
        <dbReference type="EMBL" id="KAH7047460.1"/>
    </source>
</evidence>
<comment type="caution">
    <text evidence="4">The sequence shown here is derived from an EMBL/GenBank/DDBJ whole genome shotgun (WGS) entry which is preliminary data.</text>
</comment>
<keyword evidence="2" id="KW-1133">Transmembrane helix</keyword>
<evidence type="ECO:0000259" key="3">
    <source>
        <dbReference type="Pfam" id="PF12697"/>
    </source>
</evidence>
<feature type="domain" description="AB hydrolase-1" evidence="3">
    <location>
        <begin position="115"/>
        <end position="294"/>
    </location>
</feature>
<accession>A0ABQ8G7T7</accession>
<protein>
    <submittedName>
        <fullName evidence="4">Alpha/Beta hydrolase protein</fullName>
    </submittedName>
</protein>
<feature type="region of interest" description="Disordered" evidence="1">
    <location>
        <begin position="1"/>
        <end position="21"/>
    </location>
</feature>
<dbReference type="Pfam" id="PF12697">
    <property type="entry name" value="Abhydrolase_6"/>
    <property type="match status" value="1"/>
</dbReference>
<keyword evidence="2" id="KW-0472">Membrane</keyword>
<feature type="compositionally biased region" description="Polar residues" evidence="1">
    <location>
        <begin position="430"/>
        <end position="470"/>
    </location>
</feature>
<dbReference type="InterPro" id="IPR000073">
    <property type="entry name" value="AB_hydrolase_1"/>
</dbReference>
<dbReference type="Gene3D" id="3.40.50.1820">
    <property type="entry name" value="alpha/beta hydrolase"/>
    <property type="match status" value="1"/>
</dbReference>
<dbReference type="GO" id="GO:0016787">
    <property type="term" value="F:hydrolase activity"/>
    <property type="evidence" value="ECO:0007669"/>
    <property type="project" value="UniProtKB-KW"/>
</dbReference>
<evidence type="ECO:0000256" key="2">
    <source>
        <dbReference type="SAM" id="Phobius"/>
    </source>
</evidence>
<dbReference type="PANTHER" id="PTHR43329">
    <property type="entry name" value="EPOXIDE HYDROLASE"/>
    <property type="match status" value="1"/>
</dbReference>